<gene>
    <name evidence="1" type="ORF">ABNK63_14825</name>
</gene>
<evidence type="ECO:0000313" key="1">
    <source>
        <dbReference type="EMBL" id="XBS89656.1"/>
    </source>
</evidence>
<name>A0AAU7QJM1_9GAMM</name>
<organism evidence="1">
    <name type="scientific">Rhodanobacter sp. IGA1.0</name>
    <dbReference type="NCBI Taxonomy" id="3158582"/>
    <lineage>
        <taxon>Bacteria</taxon>
        <taxon>Pseudomonadati</taxon>
        <taxon>Pseudomonadota</taxon>
        <taxon>Gammaproteobacteria</taxon>
        <taxon>Lysobacterales</taxon>
        <taxon>Rhodanobacteraceae</taxon>
        <taxon>Rhodanobacter</taxon>
    </lineage>
</organism>
<dbReference type="EMBL" id="CP157948">
    <property type="protein sequence ID" value="XBS89656.1"/>
    <property type="molecule type" value="Genomic_DNA"/>
</dbReference>
<protein>
    <submittedName>
        <fullName evidence="1">Uncharacterized protein</fullName>
    </submittedName>
</protein>
<sequence>MPTSTKLDPRDYENLARVAQGLSAAVDELGAERLIAAGLVLHVVASEVAPASLQLSPAGLALIRSSDQ</sequence>
<reference evidence="1" key="1">
    <citation type="submission" date="2024-06" db="EMBL/GenBank/DDBJ databases">
        <authorList>
            <person name="Sun Y."/>
        </authorList>
    </citation>
    <scope>NUCLEOTIDE SEQUENCE</scope>
    <source>
        <strain evidence="1">IGA1.0</strain>
    </source>
</reference>
<dbReference type="AlphaFoldDB" id="A0AAU7QJM1"/>
<proteinExistence type="predicted"/>
<dbReference type="RefSeq" id="WP_350016067.1">
    <property type="nucleotide sequence ID" value="NZ_CP157948.1"/>
</dbReference>
<accession>A0AAU7QJM1</accession>